<evidence type="ECO:0000256" key="3">
    <source>
        <dbReference type="ARBA" id="ARBA00022723"/>
    </source>
</evidence>
<dbReference type="SUPFAM" id="SSF57783">
    <property type="entry name" value="Zinc beta-ribbon"/>
    <property type="match status" value="1"/>
</dbReference>
<sequence length="568" mass="64497">TICKGKFLTCPFCNSSEIEEDAGRGDAICTGCGAVLEESNIVSDVQFQERGGGQEVIVVSGLVDCVLPCKRDSFVAMCFDYSRDPFLRQFVSRDRAQPTGFAGYNGMPRVEARETTFQRGQKRLQEVANQLRINQHCVELAYGFFKMCVTKKLTRGRLRSHVVVSCLYMACRSENTSHLLLDFSDATQINIFDLGRTLGFLSRSLFIKLPPTDPCIYVLRFSAMLDFGDKQREIALLATRIIQRMKRDWMSTGRRPTGICGAALLLASRAFNLNRSVADIVNIVHVSHGVVKRRLDEFANTPSGLLTIDEFNNVDLEESEDPPAFQESKKRMLEEERRKRDEEKAADSAAIEVKFEPLRREFEVELQRRLKNSPYAKMIVGNIADQGVPELSKAGSILRDEMMDTVFELSEDRPPSTSSYSDYGPTLESLGLRPSNDKQVGKIEAVKFDLNKDEEDGILDLTGIDDEEIDSYILTETESSIKSKYWMARNSEHLELMAEKRKIKEEAQNIKKERSSTQPQRKKRKPNINSALKKEANDPNEAMLQVIKEKNLSNKINYEILKKIEEEF</sequence>
<comment type="caution">
    <text evidence="14">The sequence shown here is derived from an EMBL/GenBank/DDBJ whole genome shotgun (WGS) entry which is preliminary data.</text>
</comment>
<dbReference type="Gene3D" id="1.20.5.650">
    <property type="entry name" value="Single helix bin"/>
    <property type="match status" value="1"/>
</dbReference>
<reference evidence="14" key="1">
    <citation type="journal article" date="2020" name="Ecol. Evol.">
        <title>Genome structure and content of the rice root-knot nematode (Meloidogyne graminicola).</title>
        <authorList>
            <person name="Phan N.T."/>
            <person name="Danchin E.G.J."/>
            <person name="Klopp C."/>
            <person name="Perfus-Barbeoch L."/>
            <person name="Kozlowski D.K."/>
            <person name="Koutsovoulos G.D."/>
            <person name="Lopez-Roques C."/>
            <person name="Bouchez O."/>
            <person name="Zahm M."/>
            <person name="Besnard G."/>
            <person name="Bellafiore S."/>
        </authorList>
    </citation>
    <scope>NUCLEOTIDE SEQUENCE</scope>
    <source>
        <strain evidence="14">VN-18</strain>
    </source>
</reference>
<feature type="non-terminal residue" evidence="14">
    <location>
        <position position="1"/>
    </location>
</feature>
<evidence type="ECO:0000256" key="6">
    <source>
        <dbReference type="ARBA" id="ARBA00023015"/>
    </source>
</evidence>
<dbReference type="GO" id="GO:0005634">
    <property type="term" value="C:nucleus"/>
    <property type="evidence" value="ECO:0007669"/>
    <property type="project" value="UniProtKB-SubCell"/>
</dbReference>
<dbReference type="Pfam" id="PF07741">
    <property type="entry name" value="BRF1"/>
    <property type="match status" value="1"/>
</dbReference>
<feature type="region of interest" description="Disordered" evidence="12">
    <location>
        <begin position="317"/>
        <end position="346"/>
    </location>
</feature>
<evidence type="ECO:0000256" key="5">
    <source>
        <dbReference type="ARBA" id="ARBA00022833"/>
    </source>
</evidence>
<keyword evidence="5" id="KW-0862">Zinc</keyword>
<evidence type="ECO:0000256" key="9">
    <source>
        <dbReference type="ARBA" id="ARBA00023242"/>
    </source>
</evidence>
<evidence type="ECO:0000256" key="7">
    <source>
        <dbReference type="ARBA" id="ARBA00023159"/>
    </source>
</evidence>
<dbReference type="GO" id="GO:0001006">
    <property type="term" value="F:RNA polymerase III type 3 promoter sequence-specific DNA binding"/>
    <property type="evidence" value="ECO:0007669"/>
    <property type="project" value="TreeGrafter"/>
</dbReference>
<dbReference type="GO" id="GO:0008270">
    <property type="term" value="F:zinc ion binding"/>
    <property type="evidence" value="ECO:0007669"/>
    <property type="project" value="UniProtKB-KW"/>
</dbReference>
<evidence type="ECO:0000256" key="8">
    <source>
        <dbReference type="ARBA" id="ARBA00023163"/>
    </source>
</evidence>
<organism evidence="14 15">
    <name type="scientific">Meloidogyne graminicola</name>
    <dbReference type="NCBI Taxonomy" id="189291"/>
    <lineage>
        <taxon>Eukaryota</taxon>
        <taxon>Metazoa</taxon>
        <taxon>Ecdysozoa</taxon>
        <taxon>Nematoda</taxon>
        <taxon>Chromadorea</taxon>
        <taxon>Rhabditida</taxon>
        <taxon>Tylenchina</taxon>
        <taxon>Tylenchomorpha</taxon>
        <taxon>Tylenchoidea</taxon>
        <taxon>Meloidogynidae</taxon>
        <taxon>Meloidogyninae</taxon>
        <taxon>Meloidogyne</taxon>
    </lineage>
</organism>
<dbReference type="GO" id="GO:0017025">
    <property type="term" value="F:TBP-class protein binding"/>
    <property type="evidence" value="ECO:0007669"/>
    <property type="project" value="InterPro"/>
</dbReference>
<feature type="compositionally biased region" description="Basic and acidic residues" evidence="12">
    <location>
        <begin position="327"/>
        <end position="346"/>
    </location>
</feature>
<evidence type="ECO:0000256" key="1">
    <source>
        <dbReference type="ARBA" id="ARBA00004123"/>
    </source>
</evidence>
<keyword evidence="4 11" id="KW-0863">Zinc-finger</keyword>
<dbReference type="InterPro" id="IPR013150">
    <property type="entry name" value="TFIIB_cyclin"/>
</dbReference>
<dbReference type="InterPro" id="IPR036915">
    <property type="entry name" value="Cyclin-like_sf"/>
</dbReference>
<evidence type="ECO:0000313" key="14">
    <source>
        <dbReference type="EMBL" id="KAF7634058.1"/>
    </source>
</evidence>
<feature type="region of interest" description="Disordered" evidence="12">
    <location>
        <begin position="410"/>
        <end position="435"/>
    </location>
</feature>
<comment type="similarity">
    <text evidence="2">Belongs to the TFIIB family.</text>
</comment>
<dbReference type="OrthoDB" id="511529at2759"/>
<evidence type="ECO:0000256" key="12">
    <source>
        <dbReference type="SAM" id="MobiDB-lite"/>
    </source>
</evidence>
<accession>A0A8S9ZKY7</accession>
<proteinExistence type="inferred from homology"/>
<protein>
    <recommendedName>
        <fullName evidence="10">B-related factor 1</fullName>
    </recommendedName>
</protein>
<feature type="domain" description="TFIIB-type" evidence="13">
    <location>
        <begin position="6"/>
        <end position="37"/>
    </location>
</feature>
<comment type="subcellular location">
    <subcellularLocation>
        <location evidence="1">Nucleus</location>
    </subcellularLocation>
</comment>
<dbReference type="CDD" id="cd20554">
    <property type="entry name" value="CYCLIN_TFIIIB90_rpt2"/>
    <property type="match status" value="1"/>
</dbReference>
<evidence type="ECO:0000256" key="2">
    <source>
        <dbReference type="ARBA" id="ARBA00010857"/>
    </source>
</evidence>
<gene>
    <name evidence="14" type="ORF">Mgra_00006583</name>
</gene>
<keyword evidence="15" id="KW-1185">Reference proteome</keyword>
<dbReference type="SMART" id="SM00385">
    <property type="entry name" value="CYCLIN"/>
    <property type="match status" value="2"/>
</dbReference>
<dbReference type="Pfam" id="PF00382">
    <property type="entry name" value="TFIIB"/>
    <property type="match status" value="2"/>
</dbReference>
<dbReference type="PROSITE" id="PS51134">
    <property type="entry name" value="ZF_TFIIB"/>
    <property type="match status" value="1"/>
</dbReference>
<dbReference type="Gene3D" id="2.20.25.10">
    <property type="match status" value="1"/>
</dbReference>
<keyword evidence="6" id="KW-0805">Transcription regulation</keyword>
<keyword evidence="3" id="KW-0479">Metal-binding</keyword>
<dbReference type="InterPro" id="IPR011665">
    <property type="entry name" value="BRF1_TBP-bd_dom"/>
</dbReference>
<feature type="region of interest" description="Disordered" evidence="12">
    <location>
        <begin position="507"/>
        <end position="539"/>
    </location>
</feature>
<evidence type="ECO:0000313" key="15">
    <source>
        <dbReference type="Proteomes" id="UP000605970"/>
    </source>
</evidence>
<dbReference type="AlphaFoldDB" id="A0A8S9ZKY7"/>
<dbReference type="FunFam" id="1.10.472.10:FF:000002">
    <property type="entry name" value="Transcription factor IIIB 90 kDa subunit"/>
    <property type="match status" value="1"/>
</dbReference>
<dbReference type="InterPro" id="IPR013763">
    <property type="entry name" value="Cyclin-like_dom"/>
</dbReference>
<dbReference type="GO" id="GO:0000995">
    <property type="term" value="F:RNA polymerase III general transcription initiation factor activity"/>
    <property type="evidence" value="ECO:0007669"/>
    <property type="project" value="TreeGrafter"/>
</dbReference>
<dbReference type="InterPro" id="IPR013137">
    <property type="entry name" value="Znf_TFIIB"/>
</dbReference>
<dbReference type="EMBL" id="JABEBT010000065">
    <property type="protein sequence ID" value="KAF7634058.1"/>
    <property type="molecule type" value="Genomic_DNA"/>
</dbReference>
<dbReference type="Proteomes" id="UP000605970">
    <property type="component" value="Unassembled WGS sequence"/>
</dbReference>
<dbReference type="SUPFAM" id="SSF47954">
    <property type="entry name" value="Cyclin-like"/>
    <property type="match status" value="2"/>
</dbReference>
<dbReference type="CDD" id="cd20553">
    <property type="entry name" value="CYCLIN_TFIIIB90_rpt1"/>
    <property type="match status" value="1"/>
</dbReference>
<keyword evidence="9" id="KW-0539">Nucleus</keyword>
<dbReference type="PANTHER" id="PTHR11618">
    <property type="entry name" value="TRANSCRIPTION INITIATION FACTOR IIB-RELATED"/>
    <property type="match status" value="1"/>
</dbReference>
<name>A0A8S9ZKY7_9BILA</name>
<evidence type="ECO:0000256" key="11">
    <source>
        <dbReference type="PROSITE-ProRule" id="PRU00469"/>
    </source>
</evidence>
<dbReference type="Gene3D" id="1.10.472.10">
    <property type="entry name" value="Cyclin-like"/>
    <property type="match status" value="2"/>
</dbReference>
<keyword evidence="7" id="KW-0010">Activator</keyword>
<dbReference type="GO" id="GO:0070897">
    <property type="term" value="P:transcription preinitiation complex assembly"/>
    <property type="evidence" value="ECO:0007669"/>
    <property type="project" value="InterPro"/>
</dbReference>
<dbReference type="Pfam" id="PF08271">
    <property type="entry name" value="Zn_Ribbon_TF"/>
    <property type="match status" value="1"/>
</dbReference>
<dbReference type="InterPro" id="IPR000812">
    <property type="entry name" value="TFIIB"/>
</dbReference>
<dbReference type="FunFam" id="1.10.472.10:FF:000121">
    <property type="entry name" value="Transcription factor IIIB"/>
    <property type="match status" value="1"/>
</dbReference>
<dbReference type="PANTHER" id="PTHR11618:SF4">
    <property type="entry name" value="TRANSCRIPTION FACTOR IIIB 90 KDA SUBUNIT"/>
    <property type="match status" value="1"/>
</dbReference>
<dbReference type="GO" id="GO:0000126">
    <property type="term" value="C:transcription factor TFIIIB complex"/>
    <property type="evidence" value="ECO:0007669"/>
    <property type="project" value="TreeGrafter"/>
</dbReference>
<keyword evidence="8" id="KW-0804">Transcription</keyword>
<dbReference type="PRINTS" id="PR00685">
    <property type="entry name" value="TIFACTORIIB"/>
</dbReference>
<evidence type="ECO:0000256" key="10">
    <source>
        <dbReference type="ARBA" id="ARBA00031009"/>
    </source>
</evidence>
<dbReference type="GO" id="GO:0097550">
    <property type="term" value="C:transcription preinitiation complex"/>
    <property type="evidence" value="ECO:0007669"/>
    <property type="project" value="TreeGrafter"/>
</dbReference>
<evidence type="ECO:0000256" key="4">
    <source>
        <dbReference type="ARBA" id="ARBA00022771"/>
    </source>
</evidence>
<evidence type="ECO:0000259" key="13">
    <source>
        <dbReference type="PROSITE" id="PS51134"/>
    </source>
</evidence>